<evidence type="ECO:0000256" key="8">
    <source>
        <dbReference type="SAM" id="MobiDB-lite"/>
    </source>
</evidence>
<dbReference type="AlphaFoldDB" id="X1P0V4"/>
<evidence type="ECO:0000256" key="5">
    <source>
        <dbReference type="ARBA" id="ARBA00022840"/>
    </source>
</evidence>
<organism evidence="9">
    <name type="scientific">marine sediment metagenome</name>
    <dbReference type="NCBI Taxonomy" id="412755"/>
    <lineage>
        <taxon>unclassified sequences</taxon>
        <taxon>metagenomes</taxon>
        <taxon>ecological metagenomes</taxon>
    </lineage>
</organism>
<dbReference type="Gene3D" id="3.30.980.10">
    <property type="entry name" value="Threonyl-trna Synthetase, Chain A, domain 2"/>
    <property type="match status" value="1"/>
</dbReference>
<dbReference type="EMBL" id="BARV01023380">
    <property type="protein sequence ID" value="GAI36071.1"/>
    <property type="molecule type" value="Genomic_DNA"/>
</dbReference>
<evidence type="ECO:0000256" key="3">
    <source>
        <dbReference type="ARBA" id="ARBA00022741"/>
    </source>
</evidence>
<evidence type="ECO:0000256" key="1">
    <source>
        <dbReference type="ARBA" id="ARBA00022598"/>
    </source>
</evidence>
<sequence length="111" mass="12972">TGEGEELEVMRHSVAHVMAEAVQSMFPDAKFGIGPTIENGFYYDFDLPRSLTPDDLPLIEEKMRQIIASNVSFSREEITREDRENDYNEKRGHSRRNRKRGKRDKKMWPQG</sequence>
<keyword evidence="1" id="KW-0436">Ligase</keyword>
<keyword evidence="2" id="KW-0479">Metal-binding</keyword>
<dbReference type="GO" id="GO:0046872">
    <property type="term" value="F:metal ion binding"/>
    <property type="evidence" value="ECO:0007669"/>
    <property type="project" value="UniProtKB-KW"/>
</dbReference>
<evidence type="ECO:0000256" key="6">
    <source>
        <dbReference type="ARBA" id="ARBA00022917"/>
    </source>
</evidence>
<feature type="compositionally biased region" description="Basic residues" evidence="8">
    <location>
        <begin position="92"/>
        <end position="105"/>
    </location>
</feature>
<dbReference type="GO" id="GO:0004829">
    <property type="term" value="F:threonine-tRNA ligase activity"/>
    <property type="evidence" value="ECO:0007669"/>
    <property type="project" value="TreeGrafter"/>
</dbReference>
<keyword evidence="7" id="KW-0030">Aminoacyl-tRNA synthetase</keyword>
<evidence type="ECO:0000256" key="4">
    <source>
        <dbReference type="ARBA" id="ARBA00022833"/>
    </source>
</evidence>
<dbReference type="GO" id="GO:0005524">
    <property type="term" value="F:ATP binding"/>
    <property type="evidence" value="ECO:0007669"/>
    <property type="project" value="UniProtKB-KW"/>
</dbReference>
<dbReference type="GO" id="GO:0006435">
    <property type="term" value="P:threonyl-tRNA aminoacylation"/>
    <property type="evidence" value="ECO:0007669"/>
    <property type="project" value="TreeGrafter"/>
</dbReference>
<keyword evidence="4" id="KW-0862">Zinc</keyword>
<gene>
    <name evidence="9" type="ORF">S06H3_38364</name>
</gene>
<name>X1P0V4_9ZZZZ</name>
<dbReference type="PANTHER" id="PTHR11451:SF44">
    <property type="entry name" value="THREONINE--TRNA LIGASE, CHLOROPLASTIC_MITOCHONDRIAL 2"/>
    <property type="match status" value="1"/>
</dbReference>
<dbReference type="SUPFAM" id="SSF55186">
    <property type="entry name" value="ThrRS/AlaRS common domain"/>
    <property type="match status" value="1"/>
</dbReference>
<keyword evidence="3" id="KW-0547">Nucleotide-binding</keyword>
<keyword evidence="6" id="KW-0648">Protein biosynthesis</keyword>
<protein>
    <recommendedName>
        <fullName evidence="10">Threonine--tRNA ligase</fullName>
    </recommendedName>
</protein>
<dbReference type="FunFam" id="3.30.980.10:FF:000001">
    <property type="entry name" value="Threonine--tRNA ligase"/>
    <property type="match status" value="1"/>
</dbReference>
<evidence type="ECO:0000256" key="2">
    <source>
        <dbReference type="ARBA" id="ARBA00022723"/>
    </source>
</evidence>
<feature type="region of interest" description="Disordered" evidence="8">
    <location>
        <begin position="74"/>
        <end position="111"/>
    </location>
</feature>
<reference evidence="9" key="1">
    <citation type="journal article" date="2014" name="Front. Microbiol.">
        <title>High frequency of phylogenetically diverse reductive dehalogenase-homologous genes in deep subseafloor sedimentary metagenomes.</title>
        <authorList>
            <person name="Kawai M."/>
            <person name="Futagami T."/>
            <person name="Toyoda A."/>
            <person name="Takaki Y."/>
            <person name="Nishi S."/>
            <person name="Hori S."/>
            <person name="Arai W."/>
            <person name="Tsubouchi T."/>
            <person name="Morono Y."/>
            <person name="Uchiyama I."/>
            <person name="Ito T."/>
            <person name="Fujiyama A."/>
            <person name="Inagaki F."/>
            <person name="Takami H."/>
        </authorList>
    </citation>
    <scope>NUCLEOTIDE SEQUENCE</scope>
    <source>
        <strain evidence="9">Expedition CK06-06</strain>
    </source>
</reference>
<evidence type="ECO:0008006" key="10">
    <source>
        <dbReference type="Google" id="ProtNLM"/>
    </source>
</evidence>
<dbReference type="PANTHER" id="PTHR11451">
    <property type="entry name" value="THREONINE-TRNA LIGASE"/>
    <property type="match status" value="1"/>
</dbReference>
<evidence type="ECO:0000256" key="7">
    <source>
        <dbReference type="ARBA" id="ARBA00023146"/>
    </source>
</evidence>
<comment type="caution">
    <text evidence="9">The sequence shown here is derived from an EMBL/GenBank/DDBJ whole genome shotgun (WGS) entry which is preliminary data.</text>
</comment>
<dbReference type="InterPro" id="IPR018163">
    <property type="entry name" value="Thr/Ala-tRNA-synth_IIc_edit"/>
</dbReference>
<feature type="non-terminal residue" evidence="9">
    <location>
        <position position="1"/>
    </location>
</feature>
<proteinExistence type="predicted"/>
<feature type="compositionally biased region" description="Basic and acidic residues" evidence="8">
    <location>
        <begin position="74"/>
        <end position="91"/>
    </location>
</feature>
<accession>X1P0V4</accession>
<keyword evidence="5" id="KW-0067">ATP-binding</keyword>
<evidence type="ECO:0000313" key="9">
    <source>
        <dbReference type="EMBL" id="GAI36071.1"/>
    </source>
</evidence>